<dbReference type="Pfam" id="PF24764">
    <property type="entry name" value="rva_4"/>
    <property type="match status" value="1"/>
</dbReference>
<dbReference type="KEGG" id="lbc:LACBIDRAFT_312162"/>
<evidence type="ECO:0000313" key="2">
    <source>
        <dbReference type="EMBL" id="EDR01280.1"/>
    </source>
</evidence>
<accession>B0D832</accession>
<dbReference type="EMBL" id="DS547100">
    <property type="protein sequence ID" value="EDR09005.1"/>
    <property type="molecule type" value="Genomic_DNA"/>
</dbReference>
<dbReference type="InterPro" id="IPR058913">
    <property type="entry name" value="Integrase_dom_put"/>
</dbReference>
<dbReference type="RefSeq" id="XP_001887987.1">
    <property type="nucleotide sequence ID" value="XM_001887952.1"/>
</dbReference>
<dbReference type="AlphaFoldDB" id="B0D832"/>
<dbReference type="InterPro" id="IPR001584">
    <property type="entry name" value="Integrase_cat-core"/>
</dbReference>
<dbReference type="InParanoid" id="B0D832"/>
<dbReference type="RefSeq" id="XP_001880318.1">
    <property type="nucleotide sequence ID" value="XM_001880283.1"/>
</dbReference>
<dbReference type="GO" id="GO:0015074">
    <property type="term" value="P:DNA integration"/>
    <property type="evidence" value="ECO:0007669"/>
    <property type="project" value="InterPro"/>
</dbReference>
<dbReference type="PANTHER" id="PTHR46177:SF1">
    <property type="entry name" value="INTEGRASE CATALYTIC DOMAIN-CONTAINING PROTEIN"/>
    <property type="match status" value="1"/>
</dbReference>
<dbReference type="Proteomes" id="UP000001194">
    <property type="component" value="Unassembled WGS sequence"/>
</dbReference>
<dbReference type="GeneID" id="6083715"/>
<evidence type="ECO:0000259" key="1">
    <source>
        <dbReference type="PROSITE" id="PS50994"/>
    </source>
</evidence>
<organism evidence="4">
    <name type="scientific">Laccaria bicolor (strain S238N-H82 / ATCC MYA-4686)</name>
    <name type="common">Bicoloured deceiver</name>
    <name type="synonym">Laccaria laccata var. bicolor</name>
    <dbReference type="NCBI Taxonomy" id="486041"/>
    <lineage>
        <taxon>Eukaryota</taxon>
        <taxon>Fungi</taxon>
        <taxon>Dikarya</taxon>
        <taxon>Basidiomycota</taxon>
        <taxon>Agaricomycotina</taxon>
        <taxon>Agaricomycetes</taxon>
        <taxon>Agaricomycetidae</taxon>
        <taxon>Agaricales</taxon>
        <taxon>Agaricineae</taxon>
        <taxon>Hydnangiaceae</taxon>
        <taxon>Laccaria</taxon>
    </lineage>
</organism>
<evidence type="ECO:0000313" key="3">
    <source>
        <dbReference type="EMBL" id="EDR09005.1"/>
    </source>
</evidence>
<keyword evidence="4" id="KW-1185">Reference proteome</keyword>
<protein>
    <submittedName>
        <fullName evidence="3">Predicted protein</fullName>
    </submittedName>
</protein>
<dbReference type="PROSITE" id="PS50994">
    <property type="entry name" value="INTEGRASE"/>
    <property type="match status" value="1"/>
</dbReference>
<dbReference type="HOGENOM" id="CLU_039761_0_1_1"/>
<sequence length="421" mass="46946">MSSSHNRNPRGVNQYAPVPTADDPALKAALESYHRQGLTSNKKISALLKADYNIDIKDSAVKRRRKELSLMGSRITTATMPYNDALQLIVSEMDDDISGSRGLANVKSRIAFKHGVHLSRDFISEIMHAFDPRGFDHREPGSKKTVRVKKNPLGIHERWAGDGHDKLYSIGFPIWGVVDDASSRWLGAWVVPSNRMGSIVAYLFLCLVEEIGGLPLEFSTDCGSETTQIYGIVNALREMFHADIDPSVLPAHRYVRSVHNIGIERSWLRLRLELGNNAVLAFRRGIDDGIYNSSDTKHHELCQWIWPKLLRQELASFITFRNGVRMRKDKNKAGPSGCSRNEAFSLPESWGGVNCLLPLPENGLAIIHGMKAALGGPALLDFVTPEFAQQAEAAYEELGVTDLTMENVWLVFQDLLPLIAF</sequence>
<dbReference type="EMBL" id="DS547140">
    <property type="protein sequence ID" value="EDR01280.1"/>
    <property type="molecule type" value="Genomic_DNA"/>
</dbReference>
<reference evidence="3 4" key="1">
    <citation type="journal article" date="2008" name="Nature">
        <title>The genome of Laccaria bicolor provides insights into mycorrhizal symbiosis.</title>
        <authorList>
            <person name="Martin F."/>
            <person name="Aerts A."/>
            <person name="Ahren D."/>
            <person name="Brun A."/>
            <person name="Danchin E.G.J."/>
            <person name="Duchaussoy F."/>
            <person name="Gibon J."/>
            <person name="Kohler A."/>
            <person name="Lindquist E."/>
            <person name="Pereda V."/>
            <person name="Salamov A."/>
            <person name="Shapiro H.J."/>
            <person name="Wuyts J."/>
            <person name="Blaudez D."/>
            <person name="Buee M."/>
            <person name="Brokstein P."/>
            <person name="Canbaeck B."/>
            <person name="Cohen D."/>
            <person name="Courty P.E."/>
            <person name="Coutinho P.M."/>
            <person name="Delaruelle C."/>
            <person name="Detter J.C."/>
            <person name="Deveau A."/>
            <person name="DiFazio S."/>
            <person name="Duplessis S."/>
            <person name="Fraissinet-Tachet L."/>
            <person name="Lucic E."/>
            <person name="Frey-Klett P."/>
            <person name="Fourrey C."/>
            <person name="Feussner I."/>
            <person name="Gay G."/>
            <person name="Grimwood J."/>
            <person name="Hoegger P.J."/>
            <person name="Jain P."/>
            <person name="Kilaru S."/>
            <person name="Labbe J."/>
            <person name="Lin Y.C."/>
            <person name="Legue V."/>
            <person name="Le Tacon F."/>
            <person name="Marmeisse R."/>
            <person name="Melayah D."/>
            <person name="Montanini B."/>
            <person name="Muratet M."/>
            <person name="Nehls U."/>
            <person name="Niculita-Hirzel H."/>
            <person name="Oudot-Le Secq M.P."/>
            <person name="Peter M."/>
            <person name="Quesneville H."/>
            <person name="Rajashekar B."/>
            <person name="Reich M."/>
            <person name="Rouhier N."/>
            <person name="Schmutz J."/>
            <person name="Yin T."/>
            <person name="Chalot M."/>
            <person name="Henrissat B."/>
            <person name="Kuees U."/>
            <person name="Lucas S."/>
            <person name="Van de Peer Y."/>
            <person name="Podila G.K."/>
            <person name="Polle A."/>
            <person name="Pukkila P.J."/>
            <person name="Richardson P.M."/>
            <person name="Rouze P."/>
            <person name="Sanders I.R."/>
            <person name="Stajich J.E."/>
            <person name="Tunlid A."/>
            <person name="Tuskan G."/>
            <person name="Grigoriev I.V."/>
        </authorList>
    </citation>
    <scope>NUCLEOTIDE SEQUENCE [LARGE SCALE GENOMIC DNA]</scope>
    <source>
        <strain evidence="4">S238N-H82 / ATCC MYA-4686</strain>
    </source>
</reference>
<feature type="domain" description="Integrase catalytic" evidence="1">
    <location>
        <begin position="148"/>
        <end position="343"/>
    </location>
</feature>
<dbReference type="OrthoDB" id="5392716at2759"/>
<gene>
    <name evidence="3" type="ORF">LACBIDRAFT_296687</name>
    <name evidence="2" type="ORF">LACBIDRAFT_312162</name>
</gene>
<dbReference type="PANTHER" id="PTHR46177">
    <property type="entry name" value="INTEGRASE CATALYTIC DOMAIN-CONTAINING PROTEIN"/>
    <property type="match status" value="1"/>
</dbReference>
<dbReference type="KEGG" id="lbc:LACBIDRAFT_296687"/>
<evidence type="ECO:0000313" key="4">
    <source>
        <dbReference type="Proteomes" id="UP000001194"/>
    </source>
</evidence>
<dbReference type="GeneID" id="6076000"/>
<proteinExistence type="predicted"/>
<name>B0D832_LACBS</name>